<reference evidence="5" key="2">
    <citation type="journal article" date="2021" name="PeerJ">
        <title>Extensive microbial diversity within the chicken gut microbiome revealed by metagenomics and culture.</title>
        <authorList>
            <person name="Gilroy R."/>
            <person name="Ravi A."/>
            <person name="Getino M."/>
            <person name="Pursley I."/>
            <person name="Horton D.L."/>
            <person name="Alikhan N.F."/>
            <person name="Baker D."/>
            <person name="Gharbi K."/>
            <person name="Hall N."/>
            <person name="Watson M."/>
            <person name="Adriaenssens E.M."/>
            <person name="Foster-Nyarko E."/>
            <person name="Jarju S."/>
            <person name="Secka A."/>
            <person name="Antonio M."/>
            <person name="Oren A."/>
            <person name="Chaudhuri R.R."/>
            <person name="La Ragione R."/>
            <person name="Hildebrand F."/>
            <person name="Pallen M.J."/>
        </authorList>
    </citation>
    <scope>NUCLEOTIDE SEQUENCE</scope>
    <source>
        <strain evidence="5">10669</strain>
    </source>
</reference>
<dbReference type="PANTHER" id="PTHR42866:SF2">
    <property type="entry name" value="3-DEOXY-MANNO-OCTULOSONATE CYTIDYLYLTRANSFERASE, MITOCHONDRIAL"/>
    <property type="match status" value="1"/>
</dbReference>
<dbReference type="NCBIfam" id="TIGR00466">
    <property type="entry name" value="kdsB"/>
    <property type="match status" value="1"/>
</dbReference>
<keyword evidence="1 4" id="KW-0808">Transferase</keyword>
<dbReference type="Gene3D" id="3.90.550.10">
    <property type="entry name" value="Spore Coat Polysaccharide Biosynthesis Protein SpsA, Chain A"/>
    <property type="match status" value="1"/>
</dbReference>
<evidence type="ECO:0000313" key="5">
    <source>
        <dbReference type="EMBL" id="HIV04071.1"/>
    </source>
</evidence>
<evidence type="ECO:0000256" key="4">
    <source>
        <dbReference type="HAMAP-Rule" id="MF_00057"/>
    </source>
</evidence>
<proteinExistence type="inferred from homology"/>
<dbReference type="SUPFAM" id="SSF53448">
    <property type="entry name" value="Nucleotide-diphospho-sugar transferases"/>
    <property type="match status" value="1"/>
</dbReference>
<comment type="function">
    <text evidence="4">Activates KDO (a required 8-carbon sugar) for incorporation into bacterial lipopolysaccharide in Gram-negative bacteria.</text>
</comment>
<dbReference type="Proteomes" id="UP000886812">
    <property type="component" value="Unassembled WGS sequence"/>
</dbReference>
<protein>
    <recommendedName>
        <fullName evidence="4">3-deoxy-manno-octulosonate cytidylyltransferase</fullName>
        <ecNumber evidence="4">2.7.7.38</ecNumber>
    </recommendedName>
    <alternativeName>
        <fullName evidence="4">CMP-2-keto-3-deoxyoctulosonic acid synthase</fullName>
        <shortName evidence="4">CKS</shortName>
        <shortName evidence="4">CMP-KDO synthase</shortName>
    </alternativeName>
</protein>
<dbReference type="PANTHER" id="PTHR42866">
    <property type="entry name" value="3-DEOXY-MANNO-OCTULOSONATE CYTIDYLYLTRANSFERASE"/>
    <property type="match status" value="1"/>
</dbReference>
<dbReference type="Pfam" id="PF02348">
    <property type="entry name" value="CTP_transf_3"/>
    <property type="match status" value="1"/>
</dbReference>
<name>A0A9D1NJL0_9BACT</name>
<dbReference type="AlphaFoldDB" id="A0A9D1NJL0"/>
<comment type="caution">
    <text evidence="5">The sequence shown here is derived from an EMBL/GenBank/DDBJ whole genome shotgun (WGS) entry which is preliminary data.</text>
</comment>
<keyword evidence="2 4" id="KW-0548">Nucleotidyltransferase</keyword>
<evidence type="ECO:0000256" key="3">
    <source>
        <dbReference type="ARBA" id="ARBA00022985"/>
    </source>
</evidence>
<sequence>MSSIPAKATVAIPARLGSTRLPGKVLLDLGGKPVVQHVWERVRSMKSAGRVVILADTEQVRAAAEAFGAEVIMTSPECRSGTERLSSVLAQLPGEFFLNVQGDEPFIDAAMLDALVARWAETGCALVTAVAKISDPAKLLNPNVVKVVRGSDGRAVYFSRSPVPHLRGVPAEEWISSGKGTWWSHIGVYGYARATLEAHPTMPVSALETVESLEQLRFVDRGMSFQTVETDYHPVSIDTAEDLENARRLFARE</sequence>
<dbReference type="GO" id="GO:0009103">
    <property type="term" value="P:lipopolysaccharide biosynthetic process"/>
    <property type="evidence" value="ECO:0007669"/>
    <property type="project" value="UniProtKB-UniRule"/>
</dbReference>
<dbReference type="GO" id="GO:0008690">
    <property type="term" value="F:3-deoxy-manno-octulosonate cytidylyltransferase activity"/>
    <property type="evidence" value="ECO:0007669"/>
    <property type="project" value="UniProtKB-UniRule"/>
</dbReference>
<dbReference type="GO" id="GO:0033468">
    <property type="term" value="P:CMP-keto-3-deoxy-D-manno-octulosonic acid biosynthetic process"/>
    <property type="evidence" value="ECO:0007669"/>
    <property type="project" value="UniProtKB-UniRule"/>
</dbReference>
<dbReference type="InterPro" id="IPR029044">
    <property type="entry name" value="Nucleotide-diphossugar_trans"/>
</dbReference>
<reference evidence="5" key="1">
    <citation type="submission" date="2020-10" db="EMBL/GenBank/DDBJ databases">
        <authorList>
            <person name="Gilroy R."/>
        </authorList>
    </citation>
    <scope>NUCLEOTIDE SEQUENCE</scope>
    <source>
        <strain evidence="5">10669</strain>
    </source>
</reference>
<gene>
    <name evidence="4 5" type="primary">kdsB</name>
    <name evidence="5" type="ORF">IAC75_02835</name>
</gene>
<dbReference type="EMBL" id="DVOG01000074">
    <property type="protein sequence ID" value="HIV04071.1"/>
    <property type="molecule type" value="Genomic_DNA"/>
</dbReference>
<dbReference type="EC" id="2.7.7.38" evidence="4"/>
<evidence type="ECO:0000256" key="1">
    <source>
        <dbReference type="ARBA" id="ARBA00022679"/>
    </source>
</evidence>
<comment type="pathway">
    <text evidence="4">Nucleotide-sugar biosynthesis; CMP-3-deoxy-D-manno-octulosonate biosynthesis; CMP-3-deoxy-D-manno-octulosonate from 3-deoxy-D-manno-octulosonate and CTP: step 1/1.</text>
</comment>
<dbReference type="HAMAP" id="MF_00057">
    <property type="entry name" value="KdsB"/>
    <property type="match status" value="1"/>
</dbReference>
<keyword evidence="3 4" id="KW-0448">Lipopolysaccharide biosynthesis</keyword>
<organism evidence="5 6">
    <name type="scientific">Candidatus Spyradosoma merdigallinarum</name>
    <dbReference type="NCBI Taxonomy" id="2840950"/>
    <lineage>
        <taxon>Bacteria</taxon>
        <taxon>Pseudomonadati</taxon>
        <taxon>Verrucomicrobiota</taxon>
        <taxon>Opitutia</taxon>
        <taxon>Opitutia incertae sedis</taxon>
        <taxon>Candidatus Spyradosoma</taxon>
    </lineage>
</organism>
<dbReference type="InterPro" id="IPR003329">
    <property type="entry name" value="Cytidylyl_trans"/>
</dbReference>
<dbReference type="CDD" id="cd02517">
    <property type="entry name" value="CMP-KDO-Synthetase"/>
    <property type="match status" value="1"/>
</dbReference>
<comment type="similarity">
    <text evidence="4">Belongs to the KdsB family.</text>
</comment>
<accession>A0A9D1NJL0</accession>
<evidence type="ECO:0000313" key="6">
    <source>
        <dbReference type="Proteomes" id="UP000886812"/>
    </source>
</evidence>
<dbReference type="InterPro" id="IPR004528">
    <property type="entry name" value="KdsB"/>
</dbReference>
<dbReference type="NCBIfam" id="NF003952">
    <property type="entry name" value="PRK05450.1-5"/>
    <property type="match status" value="1"/>
</dbReference>
<evidence type="ECO:0000256" key="2">
    <source>
        <dbReference type="ARBA" id="ARBA00022695"/>
    </source>
</evidence>
<dbReference type="GO" id="GO:0005829">
    <property type="term" value="C:cytosol"/>
    <property type="evidence" value="ECO:0007669"/>
    <property type="project" value="TreeGrafter"/>
</dbReference>
<keyword evidence="4" id="KW-0963">Cytoplasm</keyword>
<comment type="subcellular location">
    <subcellularLocation>
        <location evidence="4">Cytoplasm</location>
    </subcellularLocation>
</comment>
<comment type="catalytic activity">
    <reaction evidence="4">
        <text>3-deoxy-alpha-D-manno-oct-2-ulosonate + CTP = CMP-3-deoxy-beta-D-manno-octulosonate + diphosphate</text>
        <dbReference type="Rhea" id="RHEA:23448"/>
        <dbReference type="ChEBI" id="CHEBI:33019"/>
        <dbReference type="ChEBI" id="CHEBI:37563"/>
        <dbReference type="ChEBI" id="CHEBI:85986"/>
        <dbReference type="ChEBI" id="CHEBI:85987"/>
        <dbReference type="EC" id="2.7.7.38"/>
    </reaction>
</comment>